<dbReference type="RefSeq" id="WP_145647761.1">
    <property type="nucleotide sequence ID" value="NZ_VLLB01000001.1"/>
</dbReference>
<evidence type="ECO:0000313" key="1">
    <source>
        <dbReference type="EMBL" id="TWI70066.1"/>
    </source>
</evidence>
<dbReference type="EMBL" id="VLLB01000001">
    <property type="protein sequence ID" value="TWI70066.1"/>
    <property type="molecule type" value="Genomic_DNA"/>
</dbReference>
<evidence type="ECO:0000313" key="2">
    <source>
        <dbReference type="Proteomes" id="UP000318431"/>
    </source>
</evidence>
<gene>
    <name evidence="1" type="ORF">IP91_01146</name>
</gene>
<proteinExistence type="predicted"/>
<accession>A0A562RNW6</accession>
<dbReference type="Proteomes" id="UP000318431">
    <property type="component" value="Unassembled WGS sequence"/>
</dbReference>
<organism evidence="1 2">
    <name type="scientific">Pseudoduganella lurida</name>
    <dbReference type="NCBI Taxonomy" id="1036180"/>
    <lineage>
        <taxon>Bacteria</taxon>
        <taxon>Pseudomonadati</taxon>
        <taxon>Pseudomonadota</taxon>
        <taxon>Betaproteobacteria</taxon>
        <taxon>Burkholderiales</taxon>
        <taxon>Oxalobacteraceae</taxon>
        <taxon>Telluria group</taxon>
        <taxon>Pseudoduganella</taxon>
    </lineage>
</organism>
<sequence>MQALKEAKASKHMEAIFVAAALVGVGISVATSETAPLQVAAERSPVIHDNIPVVTITAKRPAPAAKAVTR</sequence>
<reference evidence="1 2" key="1">
    <citation type="journal article" date="2015" name="Stand. Genomic Sci.">
        <title>Genomic Encyclopedia of Bacterial and Archaeal Type Strains, Phase III: the genomes of soil and plant-associated and newly described type strains.</title>
        <authorList>
            <person name="Whitman W.B."/>
            <person name="Woyke T."/>
            <person name="Klenk H.P."/>
            <person name="Zhou Y."/>
            <person name="Lilburn T.G."/>
            <person name="Beck B.J."/>
            <person name="De Vos P."/>
            <person name="Vandamme P."/>
            <person name="Eisen J.A."/>
            <person name="Garrity G."/>
            <person name="Hugenholtz P."/>
            <person name="Kyrpides N.C."/>
        </authorList>
    </citation>
    <scope>NUCLEOTIDE SEQUENCE [LARGE SCALE GENOMIC DNA]</scope>
    <source>
        <strain evidence="1 2">CGMCC 1.10822</strain>
    </source>
</reference>
<protein>
    <submittedName>
        <fullName evidence="1">Uncharacterized protein</fullName>
    </submittedName>
</protein>
<keyword evidence="2" id="KW-1185">Reference proteome</keyword>
<dbReference type="AlphaFoldDB" id="A0A562RNW6"/>
<comment type="caution">
    <text evidence="1">The sequence shown here is derived from an EMBL/GenBank/DDBJ whole genome shotgun (WGS) entry which is preliminary data.</text>
</comment>
<name>A0A562RNW6_9BURK</name>